<dbReference type="Proteomes" id="UP000325315">
    <property type="component" value="Unassembled WGS sequence"/>
</dbReference>
<dbReference type="OrthoDB" id="1002034at2759"/>
<comment type="caution">
    <text evidence="3">The sequence shown here is derived from an EMBL/GenBank/DDBJ whole genome shotgun (WGS) entry which is preliminary data.</text>
</comment>
<accession>A0A5B6V0N7</accession>
<feature type="compositionally biased region" description="Basic and acidic residues" evidence="1">
    <location>
        <begin position="33"/>
        <end position="42"/>
    </location>
</feature>
<dbReference type="EMBL" id="SMMG02000009">
    <property type="protein sequence ID" value="KAA3462697.1"/>
    <property type="molecule type" value="Genomic_DNA"/>
</dbReference>
<evidence type="ECO:0000256" key="1">
    <source>
        <dbReference type="SAM" id="MobiDB-lite"/>
    </source>
</evidence>
<keyword evidence="2" id="KW-1133">Transmembrane helix</keyword>
<evidence type="ECO:0000313" key="3">
    <source>
        <dbReference type="EMBL" id="KAA3462697.1"/>
    </source>
</evidence>
<name>A0A5B6V0N7_9ROSI</name>
<evidence type="ECO:0000256" key="2">
    <source>
        <dbReference type="SAM" id="Phobius"/>
    </source>
</evidence>
<dbReference type="PANTHER" id="PTHR35094:SF1">
    <property type="entry name" value="PROTEIN, PUTATIVE-RELATED"/>
    <property type="match status" value="1"/>
</dbReference>
<organism evidence="3 4">
    <name type="scientific">Gossypium australe</name>
    <dbReference type="NCBI Taxonomy" id="47621"/>
    <lineage>
        <taxon>Eukaryota</taxon>
        <taxon>Viridiplantae</taxon>
        <taxon>Streptophyta</taxon>
        <taxon>Embryophyta</taxon>
        <taxon>Tracheophyta</taxon>
        <taxon>Spermatophyta</taxon>
        <taxon>Magnoliopsida</taxon>
        <taxon>eudicotyledons</taxon>
        <taxon>Gunneridae</taxon>
        <taxon>Pentapetalae</taxon>
        <taxon>rosids</taxon>
        <taxon>malvids</taxon>
        <taxon>Malvales</taxon>
        <taxon>Malvaceae</taxon>
        <taxon>Malvoideae</taxon>
        <taxon>Gossypium</taxon>
    </lineage>
</organism>
<dbReference type="PANTHER" id="PTHR35094">
    <property type="entry name" value="LEUCINE-RICH REPEAT EXTENSIN-LIKE PROTEIN 2"/>
    <property type="match status" value="1"/>
</dbReference>
<sequence length="143" mass="15125">MSAKTTRFNPPAIAVTIFLVIATFAYPIHGLKSRELDERGDQGVKCTPSCTQTPPPPPPQQTPPPPPPPCPPPPSPPALSPPPTPKKPPTHCCPLPPTPPSIIYTTGPPGSLYPIDQNFGGASRNFQVGYLALLSGFMLLLAF</sequence>
<gene>
    <name evidence="3" type="ORF">EPI10_029160</name>
</gene>
<reference evidence="3" key="1">
    <citation type="submission" date="2019-08" db="EMBL/GenBank/DDBJ databases">
        <authorList>
            <person name="Liu F."/>
        </authorList>
    </citation>
    <scope>NUCLEOTIDE SEQUENCE [LARGE SCALE GENOMIC DNA]</scope>
    <source>
        <strain evidence="3">PA1801</strain>
        <tissue evidence="3">Leaf</tissue>
    </source>
</reference>
<keyword evidence="2" id="KW-0472">Membrane</keyword>
<keyword evidence="4" id="KW-1185">Reference proteome</keyword>
<dbReference type="AlphaFoldDB" id="A0A5B6V0N7"/>
<proteinExistence type="predicted"/>
<dbReference type="PRINTS" id="PR01217">
    <property type="entry name" value="PRICHEXTENSN"/>
</dbReference>
<feature type="compositionally biased region" description="Pro residues" evidence="1">
    <location>
        <begin position="53"/>
        <end position="87"/>
    </location>
</feature>
<feature type="region of interest" description="Disordered" evidence="1">
    <location>
        <begin position="33"/>
        <end position="103"/>
    </location>
</feature>
<protein>
    <submittedName>
        <fullName evidence="3">Putative proline-rich protein-like</fullName>
    </submittedName>
</protein>
<keyword evidence="2" id="KW-0812">Transmembrane</keyword>
<evidence type="ECO:0000313" key="4">
    <source>
        <dbReference type="Proteomes" id="UP000325315"/>
    </source>
</evidence>
<feature type="transmembrane region" description="Helical" evidence="2">
    <location>
        <begin position="12"/>
        <end position="29"/>
    </location>
</feature>